<proteinExistence type="predicted"/>
<sequence>MQVKALLVSAIAVAAVSAQSFDLNACSDCVFASFDKNAVCSKLPTNDMTSLKSVFDSGVVDVPKMSGLLQNPAIRECMCDWTATAFTPTGAANGCMTTAPIACNASQVAEAQQKLTPLTLILNCPKTTNKPPTATSPAGGAGGAGAGPSPTGAANVNLPSILSLAAVGVAAFFGL</sequence>
<evidence type="ECO:0000313" key="3">
    <source>
        <dbReference type="EMBL" id="KAG0249661.1"/>
    </source>
</evidence>
<dbReference type="AlphaFoldDB" id="A0A9P6PLW3"/>
<comment type="caution">
    <text evidence="3">The sequence shown here is derived from an EMBL/GenBank/DDBJ whole genome shotgun (WGS) entry which is preliminary data.</text>
</comment>
<feature type="region of interest" description="Disordered" evidence="1">
    <location>
        <begin position="129"/>
        <end position="149"/>
    </location>
</feature>
<evidence type="ECO:0000256" key="2">
    <source>
        <dbReference type="SAM" id="SignalP"/>
    </source>
</evidence>
<evidence type="ECO:0000313" key="4">
    <source>
        <dbReference type="Proteomes" id="UP000807716"/>
    </source>
</evidence>
<accession>A0A9P6PLW3</accession>
<feature type="signal peptide" evidence="2">
    <location>
        <begin position="1"/>
        <end position="18"/>
    </location>
</feature>
<dbReference type="OrthoDB" id="2430862at2759"/>
<evidence type="ECO:0000256" key="1">
    <source>
        <dbReference type="SAM" id="MobiDB-lite"/>
    </source>
</evidence>
<organism evidence="3 4">
    <name type="scientific">Actinomortierella ambigua</name>
    <dbReference type="NCBI Taxonomy" id="1343610"/>
    <lineage>
        <taxon>Eukaryota</taxon>
        <taxon>Fungi</taxon>
        <taxon>Fungi incertae sedis</taxon>
        <taxon>Mucoromycota</taxon>
        <taxon>Mortierellomycotina</taxon>
        <taxon>Mortierellomycetes</taxon>
        <taxon>Mortierellales</taxon>
        <taxon>Mortierellaceae</taxon>
        <taxon>Actinomortierella</taxon>
    </lineage>
</organism>
<feature type="chain" id="PRO_5040400630" evidence="2">
    <location>
        <begin position="19"/>
        <end position="175"/>
    </location>
</feature>
<name>A0A9P6PLW3_9FUNG</name>
<gene>
    <name evidence="3" type="ORF">DFQ27_009883</name>
</gene>
<keyword evidence="4" id="KW-1185">Reference proteome</keyword>
<dbReference type="EMBL" id="JAAAJB010000966">
    <property type="protein sequence ID" value="KAG0249661.1"/>
    <property type="molecule type" value="Genomic_DNA"/>
</dbReference>
<protein>
    <submittedName>
        <fullName evidence="3">Uncharacterized protein</fullName>
    </submittedName>
</protein>
<keyword evidence="2" id="KW-0732">Signal</keyword>
<reference evidence="3" key="1">
    <citation type="journal article" date="2020" name="Fungal Divers.">
        <title>Resolving the Mortierellaceae phylogeny through synthesis of multi-gene phylogenetics and phylogenomics.</title>
        <authorList>
            <person name="Vandepol N."/>
            <person name="Liber J."/>
            <person name="Desiro A."/>
            <person name="Na H."/>
            <person name="Kennedy M."/>
            <person name="Barry K."/>
            <person name="Grigoriev I.V."/>
            <person name="Miller A.N."/>
            <person name="O'Donnell K."/>
            <person name="Stajich J.E."/>
            <person name="Bonito G."/>
        </authorList>
    </citation>
    <scope>NUCLEOTIDE SEQUENCE</scope>
    <source>
        <strain evidence="3">BC1065</strain>
    </source>
</reference>
<dbReference type="Proteomes" id="UP000807716">
    <property type="component" value="Unassembled WGS sequence"/>
</dbReference>